<organism evidence="10 11">
    <name type="scientific">Intestinirhabdus alba</name>
    <dbReference type="NCBI Taxonomy" id="2899544"/>
    <lineage>
        <taxon>Bacteria</taxon>
        <taxon>Pseudomonadati</taxon>
        <taxon>Pseudomonadota</taxon>
        <taxon>Gammaproteobacteria</taxon>
        <taxon>Enterobacterales</taxon>
        <taxon>Enterobacteriaceae</taxon>
        <taxon>Intestinirhabdus</taxon>
    </lineage>
</organism>
<dbReference type="InterPro" id="IPR035906">
    <property type="entry name" value="MetI-like_sf"/>
</dbReference>
<feature type="transmembrane region" description="Helical" evidence="8">
    <location>
        <begin position="213"/>
        <end position="233"/>
    </location>
</feature>
<dbReference type="RefSeq" id="WP_155109268.1">
    <property type="nucleotide sequence ID" value="NZ_WMJZ01000023.1"/>
</dbReference>
<feature type="transmembrane region" description="Helical" evidence="8">
    <location>
        <begin position="34"/>
        <end position="53"/>
    </location>
</feature>
<gene>
    <name evidence="10" type="ORF">GJV78_16005</name>
</gene>
<evidence type="ECO:0000256" key="5">
    <source>
        <dbReference type="ARBA" id="ARBA00022692"/>
    </source>
</evidence>
<sequence length="345" mass="38626">MTQNNISEPTELFTERDLRQLQPRRGSVVQRWQDYIICLLPLLSGFLAILEYIAVPNLAGNESTSAYLCLLLFLLLLLSLTLIIAINHPGLFAVLRYKSPFYTFIFLLLIVWDYLTLKTGTLLLPYFPWVDQILVACIDDRAYLTECALNSLILLFSGYLAGTLSGLLTGVACGYSKRVNYWIAPFMRLLGAIPSTTWIPVVMVLAASLFKGSVFIIALGVWFSVTLATITGITHIEKAYFQAAKTLGATEPQLIFRVAIPFALPAIFQGLTQGMSSACTALMVAEMIGVESGLGWYISWQKSWAQYGKMYAAIILICIIFILVNYALSRLRRYVLRWQDGVIRN</sequence>
<dbReference type="InterPro" id="IPR000515">
    <property type="entry name" value="MetI-like"/>
</dbReference>
<dbReference type="Proteomes" id="UP000477739">
    <property type="component" value="Unassembled WGS sequence"/>
</dbReference>
<protein>
    <submittedName>
        <fullName evidence="10">ABC transporter permease subunit</fullName>
    </submittedName>
</protein>
<dbReference type="OrthoDB" id="9804353at2"/>
<keyword evidence="7 8" id="KW-0472">Membrane</keyword>
<keyword evidence="5 8" id="KW-0812">Transmembrane</keyword>
<feature type="transmembrane region" description="Helical" evidence="8">
    <location>
        <begin position="310"/>
        <end position="328"/>
    </location>
</feature>
<comment type="caution">
    <text evidence="10">The sequence shown here is derived from an EMBL/GenBank/DDBJ whole genome shotgun (WGS) entry which is preliminary data.</text>
</comment>
<evidence type="ECO:0000259" key="9">
    <source>
        <dbReference type="PROSITE" id="PS50928"/>
    </source>
</evidence>
<feature type="transmembrane region" description="Helical" evidence="8">
    <location>
        <begin position="278"/>
        <end position="298"/>
    </location>
</feature>
<dbReference type="AlphaFoldDB" id="A0A6L6IPB0"/>
<keyword evidence="2 8" id="KW-0813">Transport</keyword>
<name>A0A6L6IPB0_9ENTR</name>
<feature type="transmembrane region" description="Helical" evidence="8">
    <location>
        <begin position="152"/>
        <end position="175"/>
    </location>
</feature>
<dbReference type="PANTHER" id="PTHR30151">
    <property type="entry name" value="ALKANE SULFONATE ABC TRANSPORTER-RELATED, MEMBRANE SUBUNIT"/>
    <property type="match status" value="1"/>
</dbReference>
<dbReference type="GO" id="GO:0005886">
    <property type="term" value="C:plasma membrane"/>
    <property type="evidence" value="ECO:0007669"/>
    <property type="project" value="UniProtKB-SubCell"/>
</dbReference>
<evidence type="ECO:0000256" key="6">
    <source>
        <dbReference type="ARBA" id="ARBA00022989"/>
    </source>
</evidence>
<keyword evidence="6 8" id="KW-1133">Transmembrane helix</keyword>
<dbReference type="SUPFAM" id="SSF161098">
    <property type="entry name" value="MetI-like"/>
    <property type="match status" value="1"/>
</dbReference>
<feature type="transmembrane region" description="Helical" evidence="8">
    <location>
        <begin position="65"/>
        <end position="87"/>
    </location>
</feature>
<feature type="domain" description="ABC transmembrane type-1" evidence="9">
    <location>
        <begin position="148"/>
        <end position="328"/>
    </location>
</feature>
<reference evidence="10 11" key="1">
    <citation type="submission" date="2019-11" db="EMBL/GenBank/DDBJ databases">
        <title>Escherichia alba sp. nov. isolated from the gut of plastic-eating superworms Zophobas atratus.</title>
        <authorList>
            <person name="Yang Y."/>
        </authorList>
    </citation>
    <scope>NUCLEOTIDE SEQUENCE [LARGE SCALE GENOMIC DNA]</scope>
    <source>
        <strain evidence="11">BIT-B35</strain>
    </source>
</reference>
<dbReference type="PROSITE" id="PS50928">
    <property type="entry name" value="ABC_TM1"/>
    <property type="match status" value="1"/>
</dbReference>
<keyword evidence="4" id="KW-0997">Cell inner membrane</keyword>
<dbReference type="Pfam" id="PF00528">
    <property type="entry name" value="BPD_transp_1"/>
    <property type="match status" value="1"/>
</dbReference>
<feature type="transmembrane region" description="Helical" evidence="8">
    <location>
        <begin position="99"/>
        <end position="117"/>
    </location>
</feature>
<comment type="subcellular location">
    <subcellularLocation>
        <location evidence="1">Cell inner membrane</location>
        <topology evidence="1">Multi-pass membrane protein</topology>
    </subcellularLocation>
    <subcellularLocation>
        <location evidence="8">Cell membrane</location>
        <topology evidence="8">Multi-pass membrane protein</topology>
    </subcellularLocation>
</comment>
<dbReference type="Gene3D" id="1.10.3720.10">
    <property type="entry name" value="MetI-like"/>
    <property type="match status" value="1"/>
</dbReference>
<keyword evidence="11" id="KW-1185">Reference proteome</keyword>
<evidence type="ECO:0000256" key="4">
    <source>
        <dbReference type="ARBA" id="ARBA00022519"/>
    </source>
</evidence>
<evidence type="ECO:0000256" key="8">
    <source>
        <dbReference type="RuleBase" id="RU363032"/>
    </source>
</evidence>
<dbReference type="PANTHER" id="PTHR30151:SF0">
    <property type="entry name" value="ABC TRANSPORTER PERMEASE PROTEIN MJ0413-RELATED"/>
    <property type="match status" value="1"/>
</dbReference>
<dbReference type="EMBL" id="WMJZ01000023">
    <property type="protein sequence ID" value="MTH47737.1"/>
    <property type="molecule type" value="Genomic_DNA"/>
</dbReference>
<keyword evidence="3" id="KW-1003">Cell membrane</keyword>
<evidence type="ECO:0000313" key="11">
    <source>
        <dbReference type="Proteomes" id="UP000477739"/>
    </source>
</evidence>
<dbReference type="CDD" id="cd06261">
    <property type="entry name" value="TM_PBP2"/>
    <property type="match status" value="1"/>
</dbReference>
<proteinExistence type="inferred from homology"/>
<evidence type="ECO:0000256" key="7">
    <source>
        <dbReference type="ARBA" id="ARBA00023136"/>
    </source>
</evidence>
<dbReference type="GO" id="GO:0055085">
    <property type="term" value="P:transmembrane transport"/>
    <property type="evidence" value="ECO:0007669"/>
    <property type="project" value="InterPro"/>
</dbReference>
<feature type="transmembrane region" description="Helical" evidence="8">
    <location>
        <begin position="187"/>
        <end position="207"/>
    </location>
</feature>
<evidence type="ECO:0000256" key="1">
    <source>
        <dbReference type="ARBA" id="ARBA00004429"/>
    </source>
</evidence>
<evidence type="ECO:0000256" key="2">
    <source>
        <dbReference type="ARBA" id="ARBA00022448"/>
    </source>
</evidence>
<comment type="similarity">
    <text evidence="8">Belongs to the binding-protein-dependent transport system permease family.</text>
</comment>
<evidence type="ECO:0000256" key="3">
    <source>
        <dbReference type="ARBA" id="ARBA00022475"/>
    </source>
</evidence>
<evidence type="ECO:0000313" key="10">
    <source>
        <dbReference type="EMBL" id="MTH47737.1"/>
    </source>
</evidence>
<accession>A0A6L6IPB0</accession>